<dbReference type="GO" id="GO:0009279">
    <property type="term" value="C:cell outer membrane"/>
    <property type="evidence" value="ECO:0007669"/>
    <property type="project" value="TreeGrafter"/>
</dbReference>
<evidence type="ECO:0000313" key="8">
    <source>
        <dbReference type="Proteomes" id="UP000672934"/>
    </source>
</evidence>
<dbReference type="GO" id="GO:0043165">
    <property type="term" value="P:Gram-negative-bacterium-type cell outer membrane assembly"/>
    <property type="evidence" value="ECO:0007669"/>
    <property type="project" value="UniProtKB-UniRule"/>
</dbReference>
<dbReference type="EMBL" id="CAJPUY010000006">
    <property type="protein sequence ID" value="CAG2139544.1"/>
    <property type="molecule type" value="Genomic_DNA"/>
</dbReference>
<comment type="function">
    <text evidence="4">Involved in the assembly of lipopolysaccharide (LPS). Required for the translocation of LPS from the inner membrane to the outer membrane.</text>
</comment>
<dbReference type="GO" id="GO:0015920">
    <property type="term" value="P:lipopolysaccharide transport"/>
    <property type="evidence" value="ECO:0007669"/>
    <property type="project" value="UniProtKB-UniRule"/>
</dbReference>
<sequence precursor="true">MIASLTTLSRRRAAPLLLAVATALLALSALAPLGAHAERADKDKPLVLEADNASYDDVKQIYTLTGNVVLTKGTMVLKSDAAEIRTDPEGYQYAVATAKGGKQAYIRQKRDGVDEYIDGWGDRIEYDGKQEMSKLIGHARMARLQGAKLVDEIRGAVLTYDSRNEFYTAAGGGDNTSAGNPSGRVRAVLSPRREASGAAAAPPLDLKPAPAPSSKP</sequence>
<dbReference type="InterPro" id="IPR052037">
    <property type="entry name" value="LPS_export_LptA"/>
</dbReference>
<keyword evidence="2 4" id="KW-0732">Signal</keyword>
<keyword evidence="3 4" id="KW-0574">Periplasm</keyword>
<dbReference type="NCBIfam" id="TIGR03002">
    <property type="entry name" value="outer_YhbN_LptA"/>
    <property type="match status" value="1"/>
</dbReference>
<evidence type="ECO:0000256" key="3">
    <source>
        <dbReference type="ARBA" id="ARBA00022764"/>
    </source>
</evidence>
<evidence type="ECO:0000256" key="5">
    <source>
        <dbReference type="SAM" id="MobiDB-lite"/>
    </source>
</evidence>
<evidence type="ECO:0000256" key="4">
    <source>
        <dbReference type="HAMAP-Rule" id="MF_01914"/>
    </source>
</evidence>
<name>A0A916N3X9_9BURK</name>
<evidence type="ECO:0000256" key="2">
    <source>
        <dbReference type="ARBA" id="ARBA00022729"/>
    </source>
</evidence>
<dbReference type="PROSITE" id="PS51318">
    <property type="entry name" value="TAT"/>
    <property type="match status" value="1"/>
</dbReference>
<protein>
    <recommendedName>
        <fullName evidence="4">Lipopolysaccharide export system protein LptA</fullName>
    </recommendedName>
</protein>
<dbReference type="GO" id="GO:0001530">
    <property type="term" value="F:lipopolysaccharide binding"/>
    <property type="evidence" value="ECO:0007669"/>
    <property type="project" value="InterPro"/>
</dbReference>
<evidence type="ECO:0000259" key="6">
    <source>
        <dbReference type="Pfam" id="PF03968"/>
    </source>
</evidence>
<dbReference type="PANTHER" id="PTHR36504:SF1">
    <property type="entry name" value="LIPOPOLYSACCHARIDE EXPORT SYSTEM PROTEIN LPTA"/>
    <property type="match status" value="1"/>
</dbReference>
<feature type="domain" description="Organic solvent tolerance-like N-terminal" evidence="6">
    <location>
        <begin position="49"/>
        <end position="165"/>
    </location>
</feature>
<dbReference type="Pfam" id="PF03968">
    <property type="entry name" value="LptD_N"/>
    <property type="match status" value="1"/>
</dbReference>
<comment type="caution">
    <text evidence="7">The sequence shown here is derived from an EMBL/GenBank/DDBJ whole genome shotgun (WGS) entry which is preliminary data.</text>
</comment>
<feature type="chain" id="PRO_5038200096" description="Lipopolysaccharide export system protein LptA" evidence="4">
    <location>
        <begin position="38"/>
        <end position="216"/>
    </location>
</feature>
<feature type="compositionally biased region" description="Low complexity" evidence="5">
    <location>
        <begin position="198"/>
        <end position="208"/>
    </location>
</feature>
<gene>
    <name evidence="4 7" type="primary">lptA</name>
    <name evidence="7" type="ORF">LMG31506_02131</name>
</gene>
<evidence type="ECO:0000313" key="7">
    <source>
        <dbReference type="EMBL" id="CAG2139544.1"/>
    </source>
</evidence>
<comment type="subcellular location">
    <subcellularLocation>
        <location evidence="4">Periplasm</location>
    </subcellularLocation>
</comment>
<dbReference type="InterPro" id="IPR005653">
    <property type="entry name" value="OstA-like_N"/>
</dbReference>
<evidence type="ECO:0000256" key="1">
    <source>
        <dbReference type="ARBA" id="ARBA00022448"/>
    </source>
</evidence>
<dbReference type="InterPro" id="IPR006311">
    <property type="entry name" value="TAT_signal"/>
</dbReference>
<comment type="subunit">
    <text evidence="4">Component of the lipopolysaccharide transport and assembly complex.</text>
</comment>
<keyword evidence="8" id="KW-1185">Reference proteome</keyword>
<reference evidence="7" key="1">
    <citation type="submission" date="2021-03" db="EMBL/GenBank/DDBJ databases">
        <authorList>
            <person name="Peeters C."/>
        </authorList>
    </citation>
    <scope>NUCLEOTIDE SEQUENCE</scope>
    <source>
        <strain evidence="7">LMG 31506</strain>
    </source>
</reference>
<dbReference type="Proteomes" id="UP000672934">
    <property type="component" value="Unassembled WGS sequence"/>
</dbReference>
<dbReference type="Gene3D" id="2.60.450.10">
    <property type="entry name" value="Lipopolysaccharide (LPS) transport protein A like domain"/>
    <property type="match status" value="1"/>
</dbReference>
<dbReference type="GO" id="GO:0030288">
    <property type="term" value="C:outer membrane-bounded periplasmic space"/>
    <property type="evidence" value="ECO:0007669"/>
    <property type="project" value="TreeGrafter"/>
</dbReference>
<dbReference type="AlphaFoldDB" id="A0A916N3X9"/>
<organism evidence="7 8">
    <name type="scientific">Cupriavidus yeoncheonensis</name>
    <dbReference type="NCBI Taxonomy" id="1462994"/>
    <lineage>
        <taxon>Bacteria</taxon>
        <taxon>Pseudomonadati</taxon>
        <taxon>Pseudomonadota</taxon>
        <taxon>Betaproteobacteria</taxon>
        <taxon>Burkholderiales</taxon>
        <taxon>Burkholderiaceae</taxon>
        <taxon>Cupriavidus</taxon>
    </lineage>
</organism>
<feature type="signal peptide" evidence="4">
    <location>
        <begin position="1"/>
        <end position="37"/>
    </location>
</feature>
<comment type="similarity">
    <text evidence="4">Belongs to the LptA family.</text>
</comment>
<dbReference type="PANTHER" id="PTHR36504">
    <property type="entry name" value="LIPOPOLYSACCHARIDE EXPORT SYSTEM PROTEIN LPTA"/>
    <property type="match status" value="1"/>
</dbReference>
<dbReference type="HAMAP" id="MF_01914">
    <property type="entry name" value="LPS_assembly_LptA"/>
    <property type="match status" value="1"/>
</dbReference>
<dbReference type="InterPro" id="IPR014340">
    <property type="entry name" value="LptA"/>
</dbReference>
<keyword evidence="1 4" id="KW-0813">Transport</keyword>
<proteinExistence type="inferred from homology"/>
<dbReference type="GO" id="GO:0017089">
    <property type="term" value="F:glycolipid transfer activity"/>
    <property type="evidence" value="ECO:0007669"/>
    <property type="project" value="TreeGrafter"/>
</dbReference>
<accession>A0A916N3X9</accession>
<feature type="region of interest" description="Disordered" evidence="5">
    <location>
        <begin position="170"/>
        <end position="216"/>
    </location>
</feature>
<dbReference type="RefSeq" id="WP_211947101.1">
    <property type="nucleotide sequence ID" value="NZ_CAJPUY010000006.1"/>
</dbReference>